<dbReference type="PROSITE" id="PS51748">
    <property type="entry name" value="HEXOKINASE_2"/>
    <property type="match status" value="1"/>
</dbReference>
<dbReference type="Pfam" id="PF03727">
    <property type="entry name" value="Hexokinase_2"/>
    <property type="match status" value="1"/>
</dbReference>
<dbReference type="Pfam" id="PF00349">
    <property type="entry name" value="Hexokinase_1"/>
    <property type="match status" value="1"/>
</dbReference>
<dbReference type="GO" id="GO:0005524">
    <property type="term" value="F:ATP binding"/>
    <property type="evidence" value="ECO:0007669"/>
    <property type="project" value="UniProtKB-UniRule"/>
</dbReference>
<evidence type="ECO:0000256" key="11">
    <source>
        <dbReference type="ARBA" id="ARBA00048160"/>
    </source>
</evidence>
<comment type="pathway">
    <text evidence="1">Carbohydrate degradation; glycolysis; D-glyceraldehyde 3-phosphate and glycerone phosphate from D-glucose: step 1/4.</text>
</comment>
<feature type="domain" description="Hexokinase N-terminal" evidence="15">
    <location>
        <begin position="11"/>
        <end position="198"/>
    </location>
</feature>
<dbReference type="GO" id="GO:0006006">
    <property type="term" value="P:glucose metabolic process"/>
    <property type="evidence" value="ECO:0007669"/>
    <property type="project" value="TreeGrafter"/>
</dbReference>
<proteinExistence type="inferred from homology"/>
<dbReference type="GO" id="GO:0001678">
    <property type="term" value="P:intracellular glucose homeostasis"/>
    <property type="evidence" value="ECO:0007669"/>
    <property type="project" value="InterPro"/>
</dbReference>
<dbReference type="FunFam" id="3.30.420.40:FF:000095">
    <property type="entry name" value="Phosphotransferase"/>
    <property type="match status" value="1"/>
</dbReference>
<dbReference type="PANTHER" id="PTHR19443">
    <property type="entry name" value="HEXOKINASE"/>
    <property type="match status" value="1"/>
</dbReference>
<dbReference type="UniPathway" id="UPA00242"/>
<evidence type="ECO:0000256" key="8">
    <source>
        <dbReference type="ARBA" id="ARBA00023152"/>
    </source>
</evidence>
<organism evidence="17">
    <name type="scientific">Hadrurus spadix</name>
    <dbReference type="NCBI Taxonomy" id="141984"/>
    <lineage>
        <taxon>Eukaryota</taxon>
        <taxon>Metazoa</taxon>
        <taxon>Ecdysozoa</taxon>
        <taxon>Arthropoda</taxon>
        <taxon>Chelicerata</taxon>
        <taxon>Arachnida</taxon>
        <taxon>Scorpiones</taxon>
        <taxon>Iurida</taxon>
        <taxon>Iuroidea</taxon>
        <taxon>Hadrurus</taxon>
    </lineage>
</organism>
<dbReference type="InterPro" id="IPR001312">
    <property type="entry name" value="Hexokinase"/>
</dbReference>
<keyword evidence="5 14" id="KW-0547">Nucleotide-binding</keyword>
<dbReference type="GO" id="GO:0005829">
    <property type="term" value="C:cytosol"/>
    <property type="evidence" value="ECO:0007669"/>
    <property type="project" value="TreeGrafter"/>
</dbReference>
<dbReference type="FunFam" id="3.40.367.20:FF:000005">
    <property type="entry name" value="Phosphotransferase"/>
    <property type="match status" value="1"/>
</dbReference>
<keyword evidence="7 14" id="KW-0067">ATP-binding</keyword>
<dbReference type="EC" id="2.7.1.-" evidence="14"/>
<dbReference type="GO" id="GO:0004340">
    <property type="term" value="F:glucokinase activity"/>
    <property type="evidence" value="ECO:0007669"/>
    <property type="project" value="TreeGrafter"/>
</dbReference>
<dbReference type="CDD" id="cd24019">
    <property type="entry name" value="ASKHA_NBD_HK_meta"/>
    <property type="match status" value="1"/>
</dbReference>
<comment type="similarity">
    <text evidence="3 14">Belongs to the hexokinase family.</text>
</comment>
<name>A0A1W7RAI4_9SCOR</name>
<dbReference type="InterPro" id="IPR043129">
    <property type="entry name" value="ATPase_NBD"/>
</dbReference>
<dbReference type="InterPro" id="IPR022673">
    <property type="entry name" value="Hexokinase_C"/>
</dbReference>
<dbReference type="GO" id="GO:0006096">
    <property type="term" value="P:glycolytic process"/>
    <property type="evidence" value="ECO:0007669"/>
    <property type="project" value="UniProtKB-UniPathway"/>
</dbReference>
<dbReference type="UniPathway" id="UPA00109">
    <property type="reaction ID" value="UER00180"/>
</dbReference>
<evidence type="ECO:0000259" key="15">
    <source>
        <dbReference type="Pfam" id="PF00349"/>
    </source>
</evidence>
<evidence type="ECO:0000256" key="7">
    <source>
        <dbReference type="ARBA" id="ARBA00022840"/>
    </source>
</evidence>
<dbReference type="InterPro" id="IPR022672">
    <property type="entry name" value="Hexokinase_N"/>
</dbReference>
<dbReference type="PRINTS" id="PR00475">
    <property type="entry name" value="HEXOKINASE"/>
</dbReference>
<feature type="domain" description="Hexokinase C-terminal" evidence="16">
    <location>
        <begin position="206"/>
        <end position="439"/>
    </location>
</feature>
<reference evidence="17" key="1">
    <citation type="submission" date="2016-11" db="EMBL/GenBank/DDBJ databases">
        <title>Venom-gland transcriptomics and venom proteomics of the black-back scorpion (Hadrurus spadix) reveal detectability challenges and an unexplored realm of animal toxin diversity.</title>
        <authorList>
            <person name="Rokyta D.R."/>
            <person name="Ward M.J."/>
        </authorList>
    </citation>
    <scope>NUCLEOTIDE SEQUENCE</scope>
    <source>
        <tissue evidence="17">Venom gland</tissue>
    </source>
</reference>
<evidence type="ECO:0000256" key="5">
    <source>
        <dbReference type="ARBA" id="ARBA00022741"/>
    </source>
</evidence>
<evidence type="ECO:0000256" key="3">
    <source>
        <dbReference type="ARBA" id="ARBA00009225"/>
    </source>
</evidence>
<dbReference type="Gene3D" id="3.30.420.40">
    <property type="match status" value="1"/>
</dbReference>
<evidence type="ECO:0000256" key="9">
    <source>
        <dbReference type="ARBA" id="ARBA00044613"/>
    </source>
</evidence>
<dbReference type="EMBL" id="GFAH01000273">
    <property type="protein sequence ID" value="JAV48116.1"/>
    <property type="molecule type" value="Transcribed_RNA"/>
</dbReference>
<evidence type="ECO:0000256" key="10">
    <source>
        <dbReference type="ARBA" id="ARBA00047905"/>
    </source>
</evidence>
<dbReference type="GO" id="GO:0008865">
    <property type="term" value="F:fructokinase activity"/>
    <property type="evidence" value="ECO:0007669"/>
    <property type="project" value="TreeGrafter"/>
</dbReference>
<evidence type="ECO:0000256" key="4">
    <source>
        <dbReference type="ARBA" id="ARBA00022679"/>
    </source>
</evidence>
<keyword evidence="6 14" id="KW-0418">Kinase</keyword>
<keyword evidence="4 14" id="KW-0808">Transferase</keyword>
<dbReference type="InterPro" id="IPR019807">
    <property type="entry name" value="Hexokinase_BS"/>
</dbReference>
<evidence type="ECO:0000259" key="16">
    <source>
        <dbReference type="Pfam" id="PF03727"/>
    </source>
</evidence>
<comment type="catalytic activity">
    <reaction evidence="11">
        <text>D-glucose + ATP = D-glucose 6-phosphate + ADP + H(+)</text>
        <dbReference type="Rhea" id="RHEA:17825"/>
        <dbReference type="ChEBI" id="CHEBI:4167"/>
        <dbReference type="ChEBI" id="CHEBI:15378"/>
        <dbReference type="ChEBI" id="CHEBI:30616"/>
        <dbReference type="ChEBI" id="CHEBI:61548"/>
        <dbReference type="ChEBI" id="CHEBI:456216"/>
        <dbReference type="EC" id="2.7.1.1"/>
    </reaction>
    <physiologicalReaction direction="left-to-right" evidence="11">
        <dbReference type="Rhea" id="RHEA:17826"/>
    </physiologicalReaction>
</comment>
<dbReference type="GO" id="GO:0005536">
    <property type="term" value="F:D-glucose binding"/>
    <property type="evidence" value="ECO:0007669"/>
    <property type="project" value="InterPro"/>
</dbReference>
<comment type="catalytic activity">
    <reaction evidence="10">
        <text>D-fructose + ATP = D-fructose 6-phosphate + ADP + H(+)</text>
        <dbReference type="Rhea" id="RHEA:16125"/>
        <dbReference type="ChEBI" id="CHEBI:15378"/>
        <dbReference type="ChEBI" id="CHEBI:30616"/>
        <dbReference type="ChEBI" id="CHEBI:37721"/>
        <dbReference type="ChEBI" id="CHEBI:61527"/>
        <dbReference type="ChEBI" id="CHEBI:456216"/>
        <dbReference type="EC" id="2.7.1.1"/>
    </reaction>
    <physiologicalReaction direction="left-to-right" evidence="10">
        <dbReference type="Rhea" id="RHEA:16126"/>
    </physiologicalReaction>
</comment>
<evidence type="ECO:0000256" key="6">
    <source>
        <dbReference type="ARBA" id="ARBA00022777"/>
    </source>
</evidence>
<comment type="catalytic activity">
    <reaction evidence="12">
        <text>D-mannose + ATP = D-mannose 6-phosphate + ADP + H(+)</text>
        <dbReference type="Rhea" id="RHEA:11028"/>
        <dbReference type="ChEBI" id="CHEBI:4208"/>
        <dbReference type="ChEBI" id="CHEBI:15378"/>
        <dbReference type="ChEBI" id="CHEBI:30616"/>
        <dbReference type="ChEBI" id="CHEBI:58735"/>
        <dbReference type="ChEBI" id="CHEBI:456216"/>
        <dbReference type="EC" id="2.7.1.1"/>
    </reaction>
    <physiologicalReaction direction="left-to-right" evidence="12">
        <dbReference type="Rhea" id="RHEA:11029"/>
    </physiologicalReaction>
</comment>
<evidence type="ECO:0000256" key="12">
    <source>
        <dbReference type="ARBA" id="ARBA00050361"/>
    </source>
</evidence>
<evidence type="ECO:0000256" key="1">
    <source>
        <dbReference type="ARBA" id="ARBA00004888"/>
    </source>
</evidence>
<evidence type="ECO:0000256" key="2">
    <source>
        <dbReference type="ARBA" id="ARBA00005028"/>
    </source>
</evidence>
<comment type="function">
    <text evidence="13">Catalyzes the phosphorylation of various hexoses to hexose 6-phosphate.</text>
</comment>
<dbReference type="PANTHER" id="PTHR19443:SF16">
    <property type="entry name" value="HEXOKINASE TYPE 1-RELATED"/>
    <property type="match status" value="1"/>
</dbReference>
<dbReference type="PROSITE" id="PS00378">
    <property type="entry name" value="HEXOKINASE_1"/>
    <property type="match status" value="1"/>
</dbReference>
<dbReference type="GO" id="GO:0005739">
    <property type="term" value="C:mitochondrion"/>
    <property type="evidence" value="ECO:0007669"/>
    <property type="project" value="TreeGrafter"/>
</dbReference>
<evidence type="ECO:0000313" key="17">
    <source>
        <dbReference type="EMBL" id="JAV48116.1"/>
    </source>
</evidence>
<evidence type="ECO:0000256" key="13">
    <source>
        <dbReference type="ARBA" id="ARBA00059457"/>
    </source>
</evidence>
<keyword evidence="8 14" id="KW-0324">Glycolysis</keyword>
<dbReference type="Gene3D" id="3.40.367.20">
    <property type="match status" value="1"/>
</dbReference>
<dbReference type="GO" id="GO:0019158">
    <property type="term" value="F:mannokinase activity"/>
    <property type="evidence" value="ECO:0007669"/>
    <property type="project" value="RHEA"/>
</dbReference>
<protein>
    <recommendedName>
        <fullName evidence="14">Phosphotransferase</fullName>
        <ecNumber evidence="14">2.7.1.-</ecNumber>
    </recommendedName>
</protein>
<dbReference type="SUPFAM" id="SSF53067">
    <property type="entry name" value="Actin-like ATPase domain"/>
    <property type="match status" value="2"/>
</dbReference>
<accession>A0A1W7RAI4</accession>
<comment type="catalytic activity">
    <reaction evidence="9">
        <text>a D-hexose + ATP = a D-hexose 6-phosphate + ADP + H(+)</text>
        <dbReference type="Rhea" id="RHEA:22740"/>
        <dbReference type="ChEBI" id="CHEBI:4194"/>
        <dbReference type="ChEBI" id="CHEBI:15378"/>
        <dbReference type="ChEBI" id="CHEBI:30616"/>
        <dbReference type="ChEBI" id="CHEBI:229467"/>
        <dbReference type="ChEBI" id="CHEBI:456216"/>
        <dbReference type="EC" id="2.7.1.1"/>
    </reaction>
    <physiologicalReaction direction="left-to-right" evidence="9">
        <dbReference type="Rhea" id="RHEA:22741"/>
    </physiologicalReaction>
</comment>
<sequence length="446" mass="50265">MANTKKRIVVEGLTREFVLPNDKLQRVSDLLLHEFKCGLNNEPSTLKMLITFVRDVSNGTERGKFLALDLGGTNFRVLLIELDSNKFGMDNEIFAIPQEIMLGTGQQLFDHIAECLLKFADSRNLPKNLPLGFTFSFPCRQEGLTKARLITWTKGFKCSGVENEDVVQLLRESMRRLDVHIDVVAVVNDTTGTLMSCAHKSPDCRAGIIVGTGTNACYMERLDNVRTWNGERDEPSQVIINTEWGAFGDNGCLNYLRTKYDHEVDACSLNPGLQLFEKMISGMYMGEIARRIIVEMIEQKLLFKGNTSEKMNTPYAFKSKYISEVESDPKHSYTQTKLVLKKMNIEGADEDDYECLRLICTRVSTRAAHLVSAGIATILNRMQRPHTTVGVDGSVYRYHPHFHKLMEEKISELTNPEYKFGLMLSEDGSGRGAALVAAVACREHEQ</sequence>
<evidence type="ECO:0000256" key="14">
    <source>
        <dbReference type="RuleBase" id="RU362007"/>
    </source>
</evidence>
<dbReference type="AlphaFoldDB" id="A0A1W7RAI4"/>
<comment type="pathway">
    <text evidence="2">Carbohydrate metabolism; hexose metabolism.</text>
</comment>